<evidence type="ECO:0000313" key="9">
    <source>
        <dbReference type="EMBL" id="CDP12511.1"/>
    </source>
</evidence>
<evidence type="ECO:0000256" key="1">
    <source>
        <dbReference type="ARBA" id="ARBA00001974"/>
    </source>
</evidence>
<dbReference type="Gramene" id="CDP12511">
    <property type="protein sequence ID" value="CDP12511"/>
    <property type="gene ID" value="GSCOC_T00036115001"/>
</dbReference>
<dbReference type="Pfam" id="PF00743">
    <property type="entry name" value="FMO-like"/>
    <property type="match status" value="2"/>
</dbReference>
<dbReference type="GO" id="GO:0004499">
    <property type="term" value="F:N,N-dimethylaniline monooxygenase activity"/>
    <property type="evidence" value="ECO:0007669"/>
    <property type="project" value="InterPro"/>
</dbReference>
<dbReference type="PhylomeDB" id="A0A068UVR0"/>
<dbReference type="InterPro" id="IPR000960">
    <property type="entry name" value="Flavin_mOase"/>
</dbReference>
<keyword evidence="6 8" id="KW-0560">Oxidoreductase</keyword>
<keyword evidence="3 8" id="KW-0285">Flavoprotein</keyword>
<reference evidence="10" key="1">
    <citation type="journal article" date="2014" name="Science">
        <title>The coffee genome provides insight into the convergent evolution of caffeine biosynthesis.</title>
        <authorList>
            <person name="Denoeud F."/>
            <person name="Carretero-Paulet L."/>
            <person name="Dereeper A."/>
            <person name="Droc G."/>
            <person name="Guyot R."/>
            <person name="Pietrella M."/>
            <person name="Zheng C."/>
            <person name="Alberti A."/>
            <person name="Anthony F."/>
            <person name="Aprea G."/>
            <person name="Aury J.M."/>
            <person name="Bento P."/>
            <person name="Bernard M."/>
            <person name="Bocs S."/>
            <person name="Campa C."/>
            <person name="Cenci A."/>
            <person name="Combes M.C."/>
            <person name="Crouzillat D."/>
            <person name="Da Silva C."/>
            <person name="Daddiego L."/>
            <person name="De Bellis F."/>
            <person name="Dussert S."/>
            <person name="Garsmeur O."/>
            <person name="Gayraud T."/>
            <person name="Guignon V."/>
            <person name="Jahn K."/>
            <person name="Jamilloux V."/>
            <person name="Joet T."/>
            <person name="Labadie K."/>
            <person name="Lan T."/>
            <person name="Leclercq J."/>
            <person name="Lepelley M."/>
            <person name="Leroy T."/>
            <person name="Li L.T."/>
            <person name="Librado P."/>
            <person name="Lopez L."/>
            <person name="Munoz A."/>
            <person name="Noel B."/>
            <person name="Pallavicini A."/>
            <person name="Perrotta G."/>
            <person name="Poncet V."/>
            <person name="Pot D."/>
            <person name="Priyono X."/>
            <person name="Rigoreau M."/>
            <person name="Rouard M."/>
            <person name="Rozas J."/>
            <person name="Tranchant-Dubreuil C."/>
            <person name="VanBuren R."/>
            <person name="Zhang Q."/>
            <person name="Andrade A.C."/>
            <person name="Argout X."/>
            <person name="Bertrand B."/>
            <person name="de Kochko A."/>
            <person name="Graziosi G."/>
            <person name="Henry R.J."/>
            <person name="Jayarama X."/>
            <person name="Ming R."/>
            <person name="Nagai C."/>
            <person name="Rounsley S."/>
            <person name="Sankoff D."/>
            <person name="Giuliano G."/>
            <person name="Albert V.A."/>
            <person name="Wincker P."/>
            <person name="Lashermes P."/>
        </authorList>
    </citation>
    <scope>NUCLEOTIDE SEQUENCE [LARGE SCALE GENOMIC DNA]</scope>
    <source>
        <strain evidence="10">cv. DH200-94</strain>
    </source>
</reference>
<dbReference type="FunFam" id="3.50.50.60:FF:000138">
    <property type="entry name" value="Flavin-containing monooxygenase"/>
    <property type="match status" value="1"/>
</dbReference>
<dbReference type="STRING" id="49390.A0A068UVR0"/>
<dbReference type="InterPro" id="IPR036188">
    <property type="entry name" value="FAD/NAD-bd_sf"/>
</dbReference>
<name>A0A068UVR0_COFCA</name>
<sequence length="244" mass="27784">MLKYFLFMTSSDSTPIESDRTLTPELDRINAWSEIKKWAGKLIHSHNYRVPEPYKDQVVVVIGHGPSGFKIASDVAKVANEVHISSKLPQVEVRKLETYENIWQQHSEIQYCYENGEVAFEDGALIAADIIIHCTRCKYDFPFLKTNRIITVDENRVGPLYENVFPPQLVVPDPYHRLRTNTINFLVVELQAKWVARLLSGKMTLPSREKDAGGCRRTLLAYEGNRQSVAPCPQISLGVYGIAY</sequence>
<accession>A0A068UVR0</accession>
<keyword evidence="7 8" id="KW-0503">Monooxygenase</keyword>
<dbReference type="SUPFAM" id="SSF51905">
    <property type="entry name" value="FAD/NAD(P)-binding domain"/>
    <property type="match status" value="1"/>
</dbReference>
<organism evidence="9 10">
    <name type="scientific">Coffea canephora</name>
    <name type="common">Robusta coffee</name>
    <dbReference type="NCBI Taxonomy" id="49390"/>
    <lineage>
        <taxon>Eukaryota</taxon>
        <taxon>Viridiplantae</taxon>
        <taxon>Streptophyta</taxon>
        <taxon>Embryophyta</taxon>
        <taxon>Tracheophyta</taxon>
        <taxon>Spermatophyta</taxon>
        <taxon>Magnoliopsida</taxon>
        <taxon>eudicotyledons</taxon>
        <taxon>Gunneridae</taxon>
        <taxon>Pentapetalae</taxon>
        <taxon>asterids</taxon>
        <taxon>lamiids</taxon>
        <taxon>Gentianales</taxon>
        <taxon>Rubiaceae</taxon>
        <taxon>Ixoroideae</taxon>
        <taxon>Gardenieae complex</taxon>
        <taxon>Bertiereae - Coffeeae clade</taxon>
        <taxon>Coffeeae</taxon>
        <taxon>Coffea</taxon>
    </lineage>
</organism>
<evidence type="ECO:0000256" key="2">
    <source>
        <dbReference type="ARBA" id="ARBA00009183"/>
    </source>
</evidence>
<comment type="cofactor">
    <cofactor evidence="1 8">
        <name>FAD</name>
        <dbReference type="ChEBI" id="CHEBI:57692"/>
    </cofactor>
</comment>
<evidence type="ECO:0000256" key="8">
    <source>
        <dbReference type="RuleBase" id="RU361177"/>
    </source>
</evidence>
<dbReference type="AlphaFoldDB" id="A0A068UVR0"/>
<dbReference type="PANTHER" id="PTHR23023">
    <property type="entry name" value="DIMETHYLANILINE MONOOXYGENASE"/>
    <property type="match status" value="1"/>
</dbReference>
<dbReference type="InParanoid" id="A0A068UVR0"/>
<evidence type="ECO:0000256" key="4">
    <source>
        <dbReference type="ARBA" id="ARBA00022827"/>
    </source>
</evidence>
<dbReference type="EMBL" id="HG739151">
    <property type="protein sequence ID" value="CDP12511.1"/>
    <property type="molecule type" value="Genomic_DNA"/>
</dbReference>
<dbReference type="EC" id="1.-.-.-" evidence="8"/>
<dbReference type="GO" id="GO:0050660">
    <property type="term" value="F:flavin adenine dinucleotide binding"/>
    <property type="evidence" value="ECO:0007669"/>
    <property type="project" value="InterPro"/>
</dbReference>
<dbReference type="InterPro" id="IPR050346">
    <property type="entry name" value="FMO-like"/>
</dbReference>
<dbReference type="Gene3D" id="3.50.50.60">
    <property type="entry name" value="FAD/NAD(P)-binding domain"/>
    <property type="match status" value="2"/>
</dbReference>
<evidence type="ECO:0000313" key="10">
    <source>
        <dbReference type="Proteomes" id="UP000295252"/>
    </source>
</evidence>
<protein>
    <recommendedName>
        <fullName evidence="8">Flavin-containing monooxygenase</fullName>
        <ecNumber evidence="8">1.-.-.-</ecNumber>
    </recommendedName>
</protein>
<evidence type="ECO:0000256" key="5">
    <source>
        <dbReference type="ARBA" id="ARBA00022857"/>
    </source>
</evidence>
<keyword evidence="5" id="KW-0521">NADP</keyword>
<dbReference type="GO" id="GO:0050661">
    <property type="term" value="F:NADP binding"/>
    <property type="evidence" value="ECO:0007669"/>
    <property type="project" value="InterPro"/>
</dbReference>
<dbReference type="PRINTS" id="PR00370">
    <property type="entry name" value="FMOXYGENASE"/>
</dbReference>
<evidence type="ECO:0000256" key="6">
    <source>
        <dbReference type="ARBA" id="ARBA00023002"/>
    </source>
</evidence>
<proteinExistence type="inferred from homology"/>
<dbReference type="Proteomes" id="UP000295252">
    <property type="component" value="Unassembled WGS sequence"/>
</dbReference>
<dbReference type="InterPro" id="IPR020946">
    <property type="entry name" value="Flavin_mOase-like"/>
</dbReference>
<keyword evidence="4 8" id="KW-0274">FAD</keyword>
<gene>
    <name evidence="9" type="ORF">GSCOC_T00036115001</name>
</gene>
<evidence type="ECO:0000256" key="3">
    <source>
        <dbReference type="ARBA" id="ARBA00022630"/>
    </source>
</evidence>
<keyword evidence="10" id="KW-1185">Reference proteome</keyword>
<comment type="similarity">
    <text evidence="2 8">Belongs to the FMO family.</text>
</comment>
<evidence type="ECO:0000256" key="7">
    <source>
        <dbReference type="ARBA" id="ARBA00023033"/>
    </source>
</evidence>